<accession>A0A843XGE5</accession>
<reference evidence="3" key="1">
    <citation type="submission" date="2017-07" db="EMBL/GenBank/DDBJ databases">
        <title>Taro Niue Genome Assembly and Annotation.</title>
        <authorList>
            <person name="Atibalentja N."/>
            <person name="Keating K."/>
            <person name="Fields C.J."/>
        </authorList>
    </citation>
    <scope>NUCLEOTIDE SEQUENCE</scope>
    <source>
        <strain evidence="3">Niue_2</strain>
        <tissue evidence="3">Leaf</tissue>
    </source>
</reference>
<dbReference type="EMBL" id="NMUH01008069">
    <property type="protein sequence ID" value="MQM18265.1"/>
    <property type="molecule type" value="Genomic_DNA"/>
</dbReference>
<feature type="repeat" description="PPR" evidence="2">
    <location>
        <begin position="244"/>
        <end position="278"/>
    </location>
</feature>
<feature type="repeat" description="PPR" evidence="2">
    <location>
        <begin position="279"/>
        <end position="313"/>
    </location>
</feature>
<evidence type="ECO:0000313" key="3">
    <source>
        <dbReference type="EMBL" id="MQM18265.1"/>
    </source>
</evidence>
<sequence>MRWVGAKLPPLLGRWRPSAAPLSTRSGRHSLVSLSAEPWIVDEIRTILSTLPSSMEPHLDGLARFLNPHVVSAVLEDPPAVRPAFRFFVWASRRKSLCSWLSHNLVVSMLRSSSTGLDFAWETLEELRGSGAAAAPPPAAAFEVLISAYAAQGSTDKAVECFQRMVAEFGSRRNTFTYNTLMWILIQEGMSLLAHSLYSLMLKADCRPNRSTYTILIDGLCKDGKTDDALALFDEMSQRRISPNTLVYTVVLSGLCRANRIADANKLLDSMTQNRVRPDSVTYNALIDGFCKMGCIDKAFELVNRFREEGPSLSLNAYSSLIDGLFRAGKFEEACLCYRMMLEDEKVAPDCVLFTIMIKGHMEASRIREAFAFLGEMTDRGINPDTFCYNTLIKGLCDMGFLDRARSLQLEISNNRCFPDAATYTIMICGLCDRGLINEAKEIFEEMDKYGCVPTVVTFNALIKGLCKAKMLEEGRNLLYKMEMGKNQHLFIRLSQGPNPVSDRGSLHKEVEHLCESGRIVEAYKLLRGLADSGVVPDMITYNILISGFCNVEDINVAIALFKELRFKGYVPDAVTYSTLVGGYLQIKKVDKAIEVFCYLARNRFERMLPIYNRIMKELCKLKRVWQAVSLWFHYISQRNNSLSAEEAEQMAAAQKHSEQGSVWESVKFLVEMGDKLDFRGPLPYARWMIAFCQVGQLEEAFKIFSVLVQHNIEITSYMYARLIQSFCRGGRVDWALVTMLDSLDKGILFERPVGNRLLKYLWDQNKKDALKLACRMSHAGYILDIYLRKHMKHCLRNYGLVDVS</sequence>
<feature type="repeat" description="PPR" evidence="2">
    <location>
        <begin position="455"/>
        <end position="485"/>
    </location>
</feature>
<feature type="repeat" description="PPR" evidence="2">
    <location>
        <begin position="174"/>
        <end position="208"/>
    </location>
</feature>
<feature type="repeat" description="PPR" evidence="2">
    <location>
        <begin position="314"/>
        <end position="348"/>
    </location>
</feature>
<feature type="repeat" description="PPR" evidence="2">
    <location>
        <begin position="385"/>
        <end position="419"/>
    </location>
</feature>
<dbReference type="PROSITE" id="PS51375">
    <property type="entry name" value="PPR"/>
    <property type="match status" value="11"/>
</dbReference>
<proteinExistence type="predicted"/>
<dbReference type="PANTHER" id="PTHR47942">
    <property type="entry name" value="TETRATRICOPEPTIDE REPEAT (TPR)-LIKE SUPERFAMILY PROTEIN-RELATED"/>
    <property type="match status" value="1"/>
</dbReference>
<dbReference type="Pfam" id="PF13041">
    <property type="entry name" value="PPR_2"/>
    <property type="match status" value="5"/>
</dbReference>
<keyword evidence="4" id="KW-1185">Reference proteome</keyword>
<protein>
    <recommendedName>
        <fullName evidence="5">Pentatricopeptide repeat-containing protein</fullName>
    </recommendedName>
</protein>
<feature type="repeat" description="PPR" evidence="2">
    <location>
        <begin position="350"/>
        <end position="384"/>
    </location>
</feature>
<dbReference type="Gene3D" id="1.25.40.10">
    <property type="entry name" value="Tetratricopeptide repeat domain"/>
    <property type="match status" value="6"/>
</dbReference>
<dbReference type="Proteomes" id="UP000652761">
    <property type="component" value="Unassembled WGS sequence"/>
</dbReference>
<feature type="repeat" description="PPR" evidence="2">
    <location>
        <begin position="209"/>
        <end position="243"/>
    </location>
</feature>
<keyword evidence="1" id="KW-0677">Repeat</keyword>
<organism evidence="3 4">
    <name type="scientific">Colocasia esculenta</name>
    <name type="common">Wild taro</name>
    <name type="synonym">Arum esculentum</name>
    <dbReference type="NCBI Taxonomy" id="4460"/>
    <lineage>
        <taxon>Eukaryota</taxon>
        <taxon>Viridiplantae</taxon>
        <taxon>Streptophyta</taxon>
        <taxon>Embryophyta</taxon>
        <taxon>Tracheophyta</taxon>
        <taxon>Spermatophyta</taxon>
        <taxon>Magnoliopsida</taxon>
        <taxon>Liliopsida</taxon>
        <taxon>Araceae</taxon>
        <taxon>Aroideae</taxon>
        <taxon>Colocasieae</taxon>
        <taxon>Colocasia</taxon>
    </lineage>
</organism>
<evidence type="ECO:0000256" key="2">
    <source>
        <dbReference type="PROSITE-ProRule" id="PRU00708"/>
    </source>
</evidence>
<evidence type="ECO:0000313" key="4">
    <source>
        <dbReference type="Proteomes" id="UP000652761"/>
    </source>
</evidence>
<dbReference type="Pfam" id="PF01535">
    <property type="entry name" value="PPR"/>
    <property type="match status" value="3"/>
</dbReference>
<dbReference type="PANTHER" id="PTHR47942:SF16">
    <property type="entry name" value="PENTATRICOPEPTIDE REPEAT DOMAIN CONTAINING PROTEIN-RELATED"/>
    <property type="match status" value="1"/>
</dbReference>
<gene>
    <name evidence="3" type="ORF">Taro_051252</name>
</gene>
<dbReference type="SUPFAM" id="SSF81901">
    <property type="entry name" value="HCP-like"/>
    <property type="match status" value="1"/>
</dbReference>
<feature type="repeat" description="PPR" evidence="2">
    <location>
        <begin position="420"/>
        <end position="454"/>
    </location>
</feature>
<dbReference type="InterPro" id="IPR002885">
    <property type="entry name" value="PPR_rpt"/>
</dbReference>
<comment type="caution">
    <text evidence="3">The sequence shown here is derived from an EMBL/GenBank/DDBJ whole genome shotgun (WGS) entry which is preliminary data.</text>
</comment>
<name>A0A843XGE5_COLES</name>
<evidence type="ECO:0000256" key="1">
    <source>
        <dbReference type="ARBA" id="ARBA00022737"/>
    </source>
</evidence>
<evidence type="ECO:0008006" key="5">
    <source>
        <dbReference type="Google" id="ProtNLM"/>
    </source>
</evidence>
<feature type="repeat" description="PPR" evidence="2">
    <location>
        <begin position="538"/>
        <end position="572"/>
    </location>
</feature>
<dbReference type="AlphaFoldDB" id="A0A843XGE5"/>
<feature type="repeat" description="PPR" evidence="2">
    <location>
        <begin position="573"/>
        <end position="607"/>
    </location>
</feature>
<dbReference type="NCBIfam" id="TIGR00756">
    <property type="entry name" value="PPR"/>
    <property type="match status" value="12"/>
</dbReference>
<dbReference type="InterPro" id="IPR011990">
    <property type="entry name" value="TPR-like_helical_dom_sf"/>
</dbReference>
<dbReference type="OrthoDB" id="185373at2759"/>
<dbReference type="InterPro" id="IPR051222">
    <property type="entry name" value="PPR/CCM1_RNA-binding"/>
</dbReference>